<accession>A0A7J7U163</accession>
<reference evidence="1 2" key="1">
    <citation type="journal article" date="2020" name="Nature">
        <title>Six reference-quality genomes reveal evolution of bat adaptations.</title>
        <authorList>
            <person name="Jebb D."/>
            <person name="Huang Z."/>
            <person name="Pippel M."/>
            <person name="Hughes G.M."/>
            <person name="Lavrichenko K."/>
            <person name="Devanna P."/>
            <person name="Winkler S."/>
            <person name="Jermiin L.S."/>
            <person name="Skirmuntt E.C."/>
            <person name="Katzourakis A."/>
            <person name="Burkitt-Gray L."/>
            <person name="Ray D.A."/>
            <person name="Sullivan K.A.M."/>
            <person name="Roscito J.G."/>
            <person name="Kirilenko B.M."/>
            <person name="Davalos L.M."/>
            <person name="Corthals A.P."/>
            <person name="Power M.L."/>
            <person name="Jones G."/>
            <person name="Ransome R.D."/>
            <person name="Dechmann D.K.N."/>
            <person name="Locatelli A.G."/>
            <person name="Puechmaille S.J."/>
            <person name="Fedrigo O."/>
            <person name="Jarvis E.D."/>
            <person name="Hiller M."/>
            <person name="Vernes S.C."/>
            <person name="Myers E.W."/>
            <person name="Teeling E.C."/>
        </authorList>
    </citation>
    <scope>NUCLEOTIDE SEQUENCE [LARGE SCALE GENOMIC DNA]</scope>
    <source>
        <strain evidence="1">MRhiFer1</strain>
        <tissue evidence="1">Lung</tissue>
    </source>
</reference>
<gene>
    <name evidence="1" type="ORF">mRhiFer1_008660</name>
</gene>
<dbReference type="EMBL" id="JACAGC010000017">
    <property type="protein sequence ID" value="KAF6306561.1"/>
    <property type="molecule type" value="Genomic_DNA"/>
</dbReference>
<sequence length="121" mass="14040">MSVNLPWAAHCSCAKLRALLRRHFSRRLQLPGCRTCHSVSHCFPVVRVVLWDLRVLPTLLCRLQHVWARRRRRRIRNLKPRAALELGIPFLFLFGYMTRKLLLVIASCAAPTQSEKEAVTL</sequence>
<evidence type="ECO:0000313" key="2">
    <source>
        <dbReference type="Proteomes" id="UP000585614"/>
    </source>
</evidence>
<name>A0A7J7U163_RHIFE</name>
<comment type="caution">
    <text evidence="1">The sequence shown here is derived from an EMBL/GenBank/DDBJ whole genome shotgun (WGS) entry which is preliminary data.</text>
</comment>
<dbReference type="AlphaFoldDB" id="A0A7J7U163"/>
<proteinExistence type="predicted"/>
<organism evidence="1 2">
    <name type="scientific">Rhinolophus ferrumequinum</name>
    <name type="common">Greater horseshoe bat</name>
    <dbReference type="NCBI Taxonomy" id="59479"/>
    <lineage>
        <taxon>Eukaryota</taxon>
        <taxon>Metazoa</taxon>
        <taxon>Chordata</taxon>
        <taxon>Craniata</taxon>
        <taxon>Vertebrata</taxon>
        <taxon>Euteleostomi</taxon>
        <taxon>Mammalia</taxon>
        <taxon>Eutheria</taxon>
        <taxon>Laurasiatheria</taxon>
        <taxon>Chiroptera</taxon>
        <taxon>Yinpterochiroptera</taxon>
        <taxon>Rhinolophoidea</taxon>
        <taxon>Rhinolophidae</taxon>
        <taxon>Rhinolophinae</taxon>
        <taxon>Rhinolophus</taxon>
    </lineage>
</organism>
<dbReference type="Proteomes" id="UP000585614">
    <property type="component" value="Unassembled WGS sequence"/>
</dbReference>
<protein>
    <submittedName>
        <fullName evidence="1">Uncharacterized protein</fullName>
    </submittedName>
</protein>
<evidence type="ECO:0000313" key="1">
    <source>
        <dbReference type="EMBL" id="KAF6306561.1"/>
    </source>
</evidence>